<evidence type="ECO:0000256" key="8">
    <source>
        <dbReference type="ARBA" id="ARBA00023136"/>
    </source>
</evidence>
<feature type="transmembrane region" description="Helical" evidence="10">
    <location>
        <begin position="14"/>
        <end position="36"/>
    </location>
</feature>
<evidence type="ECO:0000313" key="12">
    <source>
        <dbReference type="EMBL" id="KAG6433781.1"/>
    </source>
</evidence>
<organism evidence="12">
    <name type="scientific">Salvia splendens</name>
    <name type="common">Scarlet sage</name>
    <dbReference type="NCBI Taxonomy" id="180675"/>
    <lineage>
        <taxon>Eukaryota</taxon>
        <taxon>Viridiplantae</taxon>
        <taxon>Streptophyta</taxon>
        <taxon>Embryophyta</taxon>
        <taxon>Tracheophyta</taxon>
        <taxon>Spermatophyta</taxon>
        <taxon>Magnoliopsida</taxon>
        <taxon>eudicotyledons</taxon>
        <taxon>Gunneridae</taxon>
        <taxon>Pentapetalae</taxon>
        <taxon>asterids</taxon>
        <taxon>lamiids</taxon>
        <taxon>Lamiales</taxon>
        <taxon>Lamiaceae</taxon>
        <taxon>Nepetoideae</taxon>
        <taxon>Mentheae</taxon>
        <taxon>Salviinae</taxon>
        <taxon>Salvia</taxon>
        <taxon>Salvia subgen. Calosphace</taxon>
        <taxon>core Calosphace</taxon>
    </lineage>
</organism>
<feature type="domain" description="Ion transport" evidence="11">
    <location>
        <begin position="95"/>
        <end position="224"/>
    </location>
</feature>
<evidence type="ECO:0000256" key="7">
    <source>
        <dbReference type="ARBA" id="ARBA00022989"/>
    </source>
</evidence>
<dbReference type="EMBL" id="PNBA02000002">
    <property type="protein sequence ID" value="KAG6433781.1"/>
    <property type="molecule type" value="Genomic_DNA"/>
</dbReference>
<gene>
    <name evidence="12" type="ORF">SASPL_105398</name>
</gene>
<evidence type="ECO:0000256" key="9">
    <source>
        <dbReference type="ARBA" id="ARBA00023303"/>
    </source>
</evidence>
<dbReference type="Gene3D" id="1.10.287.70">
    <property type="match status" value="2"/>
</dbReference>
<protein>
    <recommendedName>
        <fullName evidence="11">Ion transport domain-containing protein</fullName>
    </recommendedName>
</protein>
<sequence>MEKNLRVNYALARWFKLIAVAVFSINCAACIFYLLVAYNDDPSNTWIAKVVPLEDNFRQLSLGSRDITSMYWSVTIFSTIGFGDLQAVNSNESLTCLIVMFVDCGVGAYVTGNVPLKEYGLLGLIRLWRLKRVYDVFARMEKNLCVNYALARWFKLIAVAVFSINRAACIFYLLVAYNDDPSNTWIAKVVPLEDNFRQLSLGSRYIISMYWSVTIFSTIGFGDL</sequence>
<proteinExistence type="predicted"/>
<dbReference type="PANTHER" id="PTHR45743">
    <property type="entry name" value="POTASSIUM CHANNEL AKT1"/>
    <property type="match status" value="1"/>
</dbReference>
<evidence type="ECO:0000256" key="4">
    <source>
        <dbReference type="ARBA" id="ARBA00022826"/>
    </source>
</evidence>
<evidence type="ECO:0000256" key="10">
    <source>
        <dbReference type="SAM" id="Phobius"/>
    </source>
</evidence>
<keyword evidence="7 10" id="KW-1133">Transmembrane helix</keyword>
<evidence type="ECO:0000256" key="5">
    <source>
        <dbReference type="ARBA" id="ARBA00022882"/>
    </source>
</evidence>
<feature type="transmembrane region" description="Helical" evidence="10">
    <location>
        <begin position="205"/>
        <end position="222"/>
    </location>
</feature>
<keyword evidence="6" id="KW-0630">Potassium</keyword>
<evidence type="ECO:0000313" key="13">
    <source>
        <dbReference type="Proteomes" id="UP000298416"/>
    </source>
</evidence>
<evidence type="ECO:0000256" key="3">
    <source>
        <dbReference type="ARBA" id="ARBA00022692"/>
    </source>
</evidence>
<dbReference type="Proteomes" id="UP000298416">
    <property type="component" value="Unassembled WGS sequence"/>
</dbReference>
<keyword evidence="9" id="KW-0407">Ion channel</keyword>
<evidence type="ECO:0000256" key="6">
    <source>
        <dbReference type="ARBA" id="ARBA00022958"/>
    </source>
</evidence>
<keyword evidence="5" id="KW-0851">Voltage-gated channel</keyword>
<comment type="caution">
    <text evidence="12">The sequence shown here is derived from an EMBL/GenBank/DDBJ whole genome shotgun (WGS) entry which is preliminary data.</text>
</comment>
<reference evidence="12" key="2">
    <citation type="submission" date="2020-08" db="EMBL/GenBank/DDBJ databases">
        <title>Plant Genome Project.</title>
        <authorList>
            <person name="Zhang R.-G."/>
        </authorList>
    </citation>
    <scope>NUCLEOTIDE SEQUENCE</scope>
    <source>
        <strain evidence="12">Huo1</strain>
        <tissue evidence="12">Leaf</tissue>
    </source>
</reference>
<keyword evidence="5" id="KW-0406">Ion transport</keyword>
<dbReference type="SUPFAM" id="SSF81324">
    <property type="entry name" value="Voltage-gated potassium channels"/>
    <property type="match status" value="2"/>
</dbReference>
<keyword evidence="2" id="KW-0633">Potassium transport</keyword>
<dbReference type="InterPro" id="IPR045319">
    <property type="entry name" value="KAT/AKT"/>
</dbReference>
<keyword evidence="3 10" id="KW-0812">Transmembrane</keyword>
<dbReference type="AlphaFoldDB" id="A0A8X9AAQ2"/>
<dbReference type="InterPro" id="IPR005821">
    <property type="entry name" value="Ion_trans_dom"/>
</dbReference>
<keyword evidence="5" id="KW-0813">Transport</keyword>
<comment type="subcellular location">
    <subcellularLocation>
        <location evidence="1">Membrane</location>
        <topology evidence="1">Multi-pass membrane protein</topology>
    </subcellularLocation>
</comment>
<evidence type="ECO:0000259" key="11">
    <source>
        <dbReference type="Pfam" id="PF00520"/>
    </source>
</evidence>
<dbReference type="GO" id="GO:0005249">
    <property type="term" value="F:voltage-gated potassium channel activity"/>
    <property type="evidence" value="ECO:0007669"/>
    <property type="project" value="InterPro"/>
</dbReference>
<feature type="transmembrane region" description="Helical" evidence="10">
    <location>
        <begin position="156"/>
        <end position="175"/>
    </location>
</feature>
<name>A0A8X9AAQ2_SALSN</name>
<dbReference type="Pfam" id="PF00520">
    <property type="entry name" value="Ion_trans"/>
    <property type="match status" value="1"/>
</dbReference>
<accession>A0A8X9AAQ2</accession>
<keyword evidence="8 10" id="KW-0472">Membrane</keyword>
<keyword evidence="4" id="KW-0631">Potassium channel</keyword>
<evidence type="ECO:0000256" key="2">
    <source>
        <dbReference type="ARBA" id="ARBA00022538"/>
    </source>
</evidence>
<evidence type="ECO:0000256" key="1">
    <source>
        <dbReference type="ARBA" id="ARBA00004141"/>
    </source>
</evidence>
<dbReference type="GO" id="GO:0034702">
    <property type="term" value="C:monoatomic ion channel complex"/>
    <property type="evidence" value="ECO:0007669"/>
    <property type="project" value="UniProtKB-KW"/>
</dbReference>
<reference evidence="12" key="1">
    <citation type="submission" date="2018-01" db="EMBL/GenBank/DDBJ databases">
        <authorList>
            <person name="Mao J.F."/>
        </authorList>
    </citation>
    <scope>NUCLEOTIDE SEQUENCE</scope>
    <source>
        <strain evidence="12">Huo1</strain>
        <tissue evidence="12">Leaf</tissue>
    </source>
</reference>
<keyword evidence="13" id="KW-1185">Reference proteome</keyword>